<sequence length="517" mass="58414">MHYSPASRYRGPGPPQEAELARPGPPLAMEIPELVELVLSKVARTSDLVSMACTARRYADIALKLLWEHPDFKGDPLRNMASLFPTGIKNSLLQDVPDLSLRVPPRLFMRFDYYAKFIRHLQVWQFRPDKYIANVLDASRPTVTLFPNLESIHLGADSNSLEMAGPYLSSTLRTVRVNHWDPETSTIVHSTAGITATLIKMFTLPDLQCLDLLDTRLPRYEHNQDVMGTLLQLIPRLVAFYSCDLTTYPPVFDALAQSTHLTAIFLDLTVTYQGHYELPDIIQFIRDFFLPLTTLVMHCAAAVAWDFVEQAARPLESFDFRIDGPLDVDELAQLTASLKASIPTLRVLKCSTSLLAADGAKDSLYQALTPLRQMSRLQKMVLTVTVLGPSMFRDDQVEGLFQSWPNLWVFTLETEPEEIIPMDQDEPRGYGLTLMCLFTIRRCCPDLYELSLPYLDTSVIPELAGMVFTRSARPFELHLSRCHVHNRTAVRAFVQEIWSKAQSSFGDCLCPEQEEGG</sequence>
<protein>
    <submittedName>
        <fullName evidence="2">Uncharacterized protein</fullName>
    </submittedName>
</protein>
<reference evidence="2 3" key="1">
    <citation type="journal article" date="2016" name="Mol. Biol. Evol.">
        <title>Comparative Genomics of Early-Diverging Mushroom-Forming Fungi Provides Insights into the Origins of Lignocellulose Decay Capabilities.</title>
        <authorList>
            <person name="Nagy L.G."/>
            <person name="Riley R."/>
            <person name="Tritt A."/>
            <person name="Adam C."/>
            <person name="Daum C."/>
            <person name="Floudas D."/>
            <person name="Sun H."/>
            <person name="Yadav J.S."/>
            <person name="Pangilinan J."/>
            <person name="Larsson K.H."/>
            <person name="Matsuura K."/>
            <person name="Barry K."/>
            <person name="Labutti K."/>
            <person name="Kuo R."/>
            <person name="Ohm R.A."/>
            <person name="Bhattacharya S.S."/>
            <person name="Shirouzu T."/>
            <person name="Yoshinaga Y."/>
            <person name="Martin F.M."/>
            <person name="Grigoriev I.V."/>
            <person name="Hibbett D.S."/>
        </authorList>
    </citation>
    <scope>NUCLEOTIDE SEQUENCE [LARGE SCALE GENOMIC DNA]</scope>
    <source>
        <strain evidence="2 3">HHB12733</strain>
    </source>
</reference>
<feature type="region of interest" description="Disordered" evidence="1">
    <location>
        <begin position="1"/>
        <end position="23"/>
    </location>
</feature>
<organism evidence="2 3">
    <name type="scientific">Calocera cornea HHB12733</name>
    <dbReference type="NCBI Taxonomy" id="1353952"/>
    <lineage>
        <taxon>Eukaryota</taxon>
        <taxon>Fungi</taxon>
        <taxon>Dikarya</taxon>
        <taxon>Basidiomycota</taxon>
        <taxon>Agaricomycotina</taxon>
        <taxon>Dacrymycetes</taxon>
        <taxon>Dacrymycetales</taxon>
        <taxon>Dacrymycetaceae</taxon>
        <taxon>Calocera</taxon>
    </lineage>
</organism>
<dbReference type="AlphaFoldDB" id="A0A165FAA0"/>
<dbReference type="EMBL" id="KV423977">
    <property type="protein sequence ID" value="KZT56461.1"/>
    <property type="molecule type" value="Genomic_DNA"/>
</dbReference>
<evidence type="ECO:0000313" key="2">
    <source>
        <dbReference type="EMBL" id="KZT56461.1"/>
    </source>
</evidence>
<evidence type="ECO:0000313" key="3">
    <source>
        <dbReference type="Proteomes" id="UP000076842"/>
    </source>
</evidence>
<gene>
    <name evidence="2" type="ORF">CALCODRAFT_497375</name>
</gene>
<dbReference type="OrthoDB" id="2447803at2759"/>
<evidence type="ECO:0000256" key="1">
    <source>
        <dbReference type="SAM" id="MobiDB-lite"/>
    </source>
</evidence>
<proteinExistence type="predicted"/>
<name>A0A165FAA0_9BASI</name>
<dbReference type="Proteomes" id="UP000076842">
    <property type="component" value="Unassembled WGS sequence"/>
</dbReference>
<accession>A0A165FAA0</accession>
<keyword evidence="3" id="KW-1185">Reference proteome</keyword>
<dbReference type="InParanoid" id="A0A165FAA0"/>